<feature type="compositionally biased region" description="Low complexity" evidence="10">
    <location>
        <begin position="477"/>
        <end position="488"/>
    </location>
</feature>
<sequence>MDTSVNIPSTTTTLLVDVVYFFLFFILSFLAAGGVATTTSTAYEDSLNDIKVSIKTSPVPNEEIADEVKVFRSNPDVNDDDPTEIAGSSADLAEDKNELAFEADIESQTNYNTQHQVNPIYTNPPHLDWPNAWHLTLAHLLSPVYVANQRIAAMAQAAAQAAYVANVASAAQYIARHSPNFANLGPQFGAASFERPPTFSMGGQTPNNNSNRNGYSIQQHMASPMSSLGGVLGGISLSTDRGDVNNSATSRKHSLEQQQRHHQQHSNNGRFSINTPLKVPKREKLEHKIKEKNYHNNGKSSTTNSDGKHEHIKKPMNAFMLFMKENRHKYMDECADKRKQSAELNKELGQVWQRMTRDEQQPYYDMATLKREEHQRLYPNWTARENYAIHKKAKKRRTRERSLENNDSKKCRARFGVDNQIKWCKHCKRKKKCLNVLRDSDSPAQVSSTTNPTTPLSLGSISHLHHQQQQQGGGQGSSSNNNLNGHQSTNSQFSNLFGLNLPQQQQQQQQHPPIKQQLDSPLSSQKGQSTNSELSRCSSTASSDGGGDESIEEEESDMDEDNKADIKQNLMMEGLESPIMSKQQHGGGGVNVKTLKMETTPTSDSKLLSPHTPPSHLRRKHPQQHNQQPLLVDTPSKQHSSSLFGSSNTNDVNNLLVAAAASTLLPHHHSSPFSSPSNNNPNLQQQNIPSAFQMPPPTTPTGGAGAGFPFQPSPFFPWNGLNFMSSFMKH</sequence>
<dbReference type="OrthoDB" id="2307332at2759"/>
<feature type="domain" description="HMG box" evidence="12">
    <location>
        <begin position="312"/>
        <end position="382"/>
    </location>
</feature>
<comment type="caution">
    <text evidence="13">The sequence shown here is derived from an EMBL/GenBank/DDBJ whole genome shotgun (WGS) entry which is preliminary data.</text>
</comment>
<dbReference type="PANTHER" id="PTHR10373:SF38">
    <property type="entry name" value="PROTEIN PANGOLIN, ISOFORM J"/>
    <property type="match status" value="1"/>
</dbReference>
<dbReference type="GO" id="GO:0060070">
    <property type="term" value="P:canonical Wnt signaling pathway"/>
    <property type="evidence" value="ECO:0007669"/>
    <property type="project" value="TreeGrafter"/>
</dbReference>
<evidence type="ECO:0000256" key="7">
    <source>
        <dbReference type="ARBA" id="ARBA00023163"/>
    </source>
</evidence>
<feature type="region of interest" description="Disordered" evidence="10">
    <location>
        <begin position="440"/>
        <end position="561"/>
    </location>
</feature>
<comment type="subcellular location">
    <subcellularLocation>
        <location evidence="1">Nucleus</location>
    </subcellularLocation>
</comment>
<organism evidence="13 14">
    <name type="scientific">Meloidogyne enterolobii</name>
    <name type="common">Root-knot nematode worm</name>
    <name type="synonym">Meloidogyne mayaguensis</name>
    <dbReference type="NCBI Taxonomy" id="390850"/>
    <lineage>
        <taxon>Eukaryota</taxon>
        <taxon>Metazoa</taxon>
        <taxon>Ecdysozoa</taxon>
        <taxon>Nematoda</taxon>
        <taxon>Chromadorea</taxon>
        <taxon>Rhabditida</taxon>
        <taxon>Tylenchina</taxon>
        <taxon>Tylenchomorpha</taxon>
        <taxon>Tylenchoidea</taxon>
        <taxon>Meloidogynidae</taxon>
        <taxon>Meloidogyninae</taxon>
        <taxon>Meloidogyne</taxon>
    </lineage>
</organism>
<evidence type="ECO:0000256" key="3">
    <source>
        <dbReference type="ARBA" id="ARBA00022687"/>
    </source>
</evidence>
<dbReference type="SUPFAM" id="SSF47095">
    <property type="entry name" value="HMG-box"/>
    <property type="match status" value="1"/>
</dbReference>
<evidence type="ECO:0000256" key="11">
    <source>
        <dbReference type="SAM" id="Phobius"/>
    </source>
</evidence>
<evidence type="ECO:0000256" key="6">
    <source>
        <dbReference type="ARBA" id="ARBA00023159"/>
    </source>
</evidence>
<keyword evidence="5 9" id="KW-0238">DNA-binding</keyword>
<dbReference type="Pfam" id="PF00505">
    <property type="entry name" value="HMG_box"/>
    <property type="match status" value="1"/>
</dbReference>
<reference evidence="13 14" key="1">
    <citation type="submission" date="2020-08" db="EMBL/GenBank/DDBJ databases">
        <authorList>
            <person name="Koutsovoulos G."/>
            <person name="Danchin GJ E."/>
        </authorList>
    </citation>
    <scope>NUCLEOTIDE SEQUENCE [LARGE SCALE GENOMIC DNA]</scope>
</reference>
<keyword evidence="6" id="KW-0010">Activator</keyword>
<accession>A0A6V7VL96</accession>
<gene>
    <name evidence="13" type="ORF">MENT_LOCUS26714</name>
</gene>
<feature type="compositionally biased region" description="Polar residues" evidence="10">
    <location>
        <begin position="266"/>
        <end position="275"/>
    </location>
</feature>
<dbReference type="GO" id="GO:0000981">
    <property type="term" value="F:DNA-binding transcription factor activity, RNA polymerase II-specific"/>
    <property type="evidence" value="ECO:0007669"/>
    <property type="project" value="TreeGrafter"/>
</dbReference>
<dbReference type="Proteomes" id="UP000580250">
    <property type="component" value="Unassembled WGS sequence"/>
</dbReference>
<dbReference type="PROSITE" id="PS50118">
    <property type="entry name" value="HMG_BOX_2"/>
    <property type="match status" value="1"/>
</dbReference>
<evidence type="ECO:0000313" key="14">
    <source>
        <dbReference type="Proteomes" id="UP000580250"/>
    </source>
</evidence>
<feature type="compositionally biased region" description="Low complexity" evidence="10">
    <location>
        <begin position="667"/>
        <end position="690"/>
    </location>
</feature>
<feature type="region of interest" description="Disordered" evidence="10">
    <location>
        <begin position="600"/>
        <end position="627"/>
    </location>
</feature>
<evidence type="ECO:0000256" key="1">
    <source>
        <dbReference type="ARBA" id="ARBA00004123"/>
    </source>
</evidence>
<protein>
    <recommendedName>
        <fullName evidence="12">HMG box domain-containing protein</fullName>
    </recommendedName>
</protein>
<feature type="compositionally biased region" description="Acidic residues" evidence="10">
    <location>
        <begin position="546"/>
        <end position="560"/>
    </location>
</feature>
<evidence type="ECO:0000256" key="2">
    <source>
        <dbReference type="ARBA" id="ARBA00006569"/>
    </source>
</evidence>
<feature type="compositionally biased region" description="Low complexity" evidence="10">
    <location>
        <begin position="447"/>
        <end position="470"/>
    </location>
</feature>
<dbReference type="EMBL" id="CAJEWN010000246">
    <property type="protein sequence ID" value="CAD2175011.1"/>
    <property type="molecule type" value="Genomic_DNA"/>
</dbReference>
<evidence type="ECO:0000256" key="9">
    <source>
        <dbReference type="PROSITE-ProRule" id="PRU00267"/>
    </source>
</evidence>
<evidence type="ECO:0000256" key="5">
    <source>
        <dbReference type="ARBA" id="ARBA00023125"/>
    </source>
</evidence>
<feature type="region of interest" description="Disordered" evidence="10">
    <location>
        <begin position="290"/>
        <end position="310"/>
    </location>
</feature>
<keyword evidence="11" id="KW-0472">Membrane</keyword>
<feature type="region of interest" description="Disordered" evidence="10">
    <location>
        <begin position="667"/>
        <end position="699"/>
    </location>
</feature>
<keyword evidence="11" id="KW-0812">Transmembrane</keyword>
<feature type="transmembrane region" description="Helical" evidence="11">
    <location>
        <begin position="12"/>
        <end position="36"/>
    </location>
</feature>
<dbReference type="GO" id="GO:1990907">
    <property type="term" value="C:beta-catenin-TCF complex"/>
    <property type="evidence" value="ECO:0007669"/>
    <property type="project" value="TreeGrafter"/>
</dbReference>
<dbReference type="InterPro" id="IPR036910">
    <property type="entry name" value="HMG_box_dom_sf"/>
</dbReference>
<evidence type="ECO:0000256" key="8">
    <source>
        <dbReference type="ARBA" id="ARBA00023242"/>
    </source>
</evidence>
<feature type="region of interest" description="Disordered" evidence="10">
    <location>
        <begin position="237"/>
        <end position="275"/>
    </location>
</feature>
<proteinExistence type="inferred from homology"/>
<keyword evidence="4" id="KW-0805">Transcription regulation</keyword>
<keyword evidence="8 9" id="KW-0539">Nucleus</keyword>
<evidence type="ECO:0000256" key="4">
    <source>
        <dbReference type="ARBA" id="ARBA00023015"/>
    </source>
</evidence>
<dbReference type="AlphaFoldDB" id="A0A6V7VL96"/>
<dbReference type="GO" id="GO:0000785">
    <property type="term" value="C:chromatin"/>
    <property type="evidence" value="ECO:0007669"/>
    <property type="project" value="TreeGrafter"/>
</dbReference>
<evidence type="ECO:0000313" key="13">
    <source>
        <dbReference type="EMBL" id="CAD2175011.1"/>
    </source>
</evidence>
<dbReference type="SMART" id="SM00398">
    <property type="entry name" value="HMG"/>
    <property type="match status" value="1"/>
</dbReference>
<dbReference type="InterPro" id="IPR009071">
    <property type="entry name" value="HMG_box_dom"/>
</dbReference>
<dbReference type="SMART" id="SM01366">
    <property type="entry name" value="c-clamp"/>
    <property type="match status" value="1"/>
</dbReference>
<dbReference type="InterPro" id="IPR024940">
    <property type="entry name" value="TCF/LEF"/>
</dbReference>
<evidence type="ECO:0000259" key="12">
    <source>
        <dbReference type="PROSITE" id="PS50118"/>
    </source>
</evidence>
<feature type="DNA-binding region" description="HMG box" evidence="9">
    <location>
        <begin position="312"/>
        <end position="382"/>
    </location>
</feature>
<dbReference type="GO" id="GO:0000978">
    <property type="term" value="F:RNA polymerase II cis-regulatory region sequence-specific DNA binding"/>
    <property type="evidence" value="ECO:0007669"/>
    <property type="project" value="TreeGrafter"/>
</dbReference>
<dbReference type="Gene3D" id="1.10.30.10">
    <property type="entry name" value="High mobility group box domain"/>
    <property type="match status" value="1"/>
</dbReference>
<name>A0A6V7VL96_MELEN</name>
<keyword evidence="11" id="KW-1133">Transmembrane helix</keyword>
<feature type="compositionally biased region" description="Low complexity" evidence="10">
    <location>
        <begin position="502"/>
        <end position="517"/>
    </location>
</feature>
<keyword evidence="7" id="KW-0804">Transcription</keyword>
<dbReference type="PANTHER" id="PTHR10373">
    <property type="entry name" value="TRANSCRIPTION FACTOR 7 FAMILY MEMBER"/>
    <property type="match status" value="1"/>
</dbReference>
<feature type="compositionally biased region" description="Polar residues" evidence="10">
    <location>
        <begin position="518"/>
        <end position="541"/>
    </location>
</feature>
<feature type="compositionally biased region" description="Polar residues" evidence="10">
    <location>
        <begin position="295"/>
        <end position="305"/>
    </location>
</feature>
<keyword evidence="3" id="KW-0879">Wnt signaling pathway</keyword>
<evidence type="ECO:0000256" key="10">
    <source>
        <dbReference type="SAM" id="MobiDB-lite"/>
    </source>
</evidence>
<comment type="similarity">
    <text evidence="2">Belongs to the TCF/LEF family.</text>
</comment>